<organism evidence="3 4">
    <name type="scientific">Nocardia transvalensis</name>
    <dbReference type="NCBI Taxonomy" id="37333"/>
    <lineage>
        <taxon>Bacteria</taxon>
        <taxon>Bacillati</taxon>
        <taxon>Actinomycetota</taxon>
        <taxon>Actinomycetes</taxon>
        <taxon>Mycobacteriales</taxon>
        <taxon>Nocardiaceae</taxon>
        <taxon>Nocardia</taxon>
    </lineage>
</organism>
<dbReference type="AlphaFoldDB" id="A0A7W9PB47"/>
<comment type="function">
    <text evidence="1">Catalyzes the hydrolysis of the gamma-glutamyl amide bond of hercynyl-gamma-L-glutamyl-L-cysteine sulfoxide to produce hercynylcysteine sulfoxide, a step in the biosynthesis pathway of ergothioneine.</text>
</comment>
<gene>
    <name evidence="1" type="primary">egtC</name>
    <name evidence="3" type="ORF">BJY24_001582</name>
</gene>
<evidence type="ECO:0000313" key="3">
    <source>
        <dbReference type="EMBL" id="MBB5912715.1"/>
    </source>
</evidence>
<dbReference type="GO" id="GO:0016740">
    <property type="term" value="F:transferase activity"/>
    <property type="evidence" value="ECO:0007669"/>
    <property type="project" value="UniProtKB-KW"/>
</dbReference>
<keyword evidence="1 3" id="KW-0315">Glutamine amidotransferase</keyword>
<protein>
    <recommendedName>
        <fullName evidence="1">Gamma-glutamyl-hercynylcysteine sulfoxide hydrolase</fullName>
        <ecNumber evidence="1">3.5.1.118</ecNumber>
    </recommendedName>
    <alternativeName>
        <fullName evidence="1">Gamma-glutamyl hercynylcysteine S-oxide hydrolase</fullName>
    </alternativeName>
</protein>
<dbReference type="PANTHER" id="PTHR43187:SF2">
    <property type="entry name" value="GAMMA-GLUTAMYL-HERCYNYLCYSTEINE SULFOXIDE HYDROLASE"/>
    <property type="match status" value="1"/>
</dbReference>
<comment type="pathway">
    <text evidence="1">Amino-acid biosynthesis; ergothioneine biosynthesis.</text>
</comment>
<keyword evidence="1 3" id="KW-0378">Hydrolase</keyword>
<keyword evidence="3" id="KW-0808">Transferase</keyword>
<dbReference type="Proteomes" id="UP000540412">
    <property type="component" value="Unassembled WGS sequence"/>
</dbReference>
<dbReference type="GO" id="GO:0052699">
    <property type="term" value="P:ergothioneine biosynthetic process"/>
    <property type="evidence" value="ECO:0007669"/>
    <property type="project" value="UniProtKB-UniRule"/>
</dbReference>
<dbReference type="SUPFAM" id="SSF56235">
    <property type="entry name" value="N-terminal nucleophile aminohydrolases (Ntn hydrolases)"/>
    <property type="match status" value="1"/>
</dbReference>
<keyword evidence="4" id="KW-1185">Reference proteome</keyword>
<dbReference type="InterPro" id="IPR029055">
    <property type="entry name" value="Ntn_hydrolases_N"/>
</dbReference>
<proteinExistence type="inferred from homology"/>
<reference evidence="3 4" key="1">
    <citation type="submission" date="2020-08" db="EMBL/GenBank/DDBJ databases">
        <title>Sequencing the genomes of 1000 actinobacteria strains.</title>
        <authorList>
            <person name="Klenk H.-P."/>
        </authorList>
    </citation>
    <scope>NUCLEOTIDE SEQUENCE [LARGE SCALE GENOMIC DNA]</scope>
    <source>
        <strain evidence="3 4">DSM 43582</strain>
    </source>
</reference>
<dbReference type="PROSITE" id="PS51278">
    <property type="entry name" value="GATASE_TYPE_2"/>
    <property type="match status" value="1"/>
</dbReference>
<comment type="catalytic activity">
    <reaction evidence="1">
        <text>gamma-L-glutamyl-hercynylcysteine S-oxide + H2O = S-(hercyn-2-yl)-L-cysteine S-oxide + L-glutamate</text>
        <dbReference type="Rhea" id="RHEA:42684"/>
        <dbReference type="ChEBI" id="CHEBI:15377"/>
        <dbReference type="ChEBI" id="CHEBI:29985"/>
        <dbReference type="ChEBI" id="CHEBI:82703"/>
        <dbReference type="ChEBI" id="CHEBI:82706"/>
        <dbReference type="EC" id="3.5.1.118"/>
    </reaction>
</comment>
<evidence type="ECO:0000256" key="1">
    <source>
        <dbReference type="HAMAP-Rule" id="MF_02036"/>
    </source>
</evidence>
<dbReference type="RefSeq" id="WP_040750614.1">
    <property type="nucleotide sequence ID" value="NZ_JACHIT010000001.1"/>
</dbReference>
<dbReference type="InterPro" id="IPR017932">
    <property type="entry name" value="GATase_2_dom"/>
</dbReference>
<accession>A0A7W9PB47</accession>
<dbReference type="InterPro" id="IPR032889">
    <property type="entry name" value="EgtC_Actinobacteria"/>
</dbReference>
<dbReference type="Pfam" id="PF13522">
    <property type="entry name" value="GATase_6"/>
    <property type="match status" value="1"/>
</dbReference>
<evidence type="ECO:0000313" key="4">
    <source>
        <dbReference type="Proteomes" id="UP000540412"/>
    </source>
</evidence>
<dbReference type="EC" id="3.5.1.118" evidence="1"/>
<dbReference type="EMBL" id="JACHIT010000001">
    <property type="protein sequence ID" value="MBB5912715.1"/>
    <property type="molecule type" value="Genomic_DNA"/>
</dbReference>
<dbReference type="UniPathway" id="UPA01014"/>
<dbReference type="GO" id="GO:0016811">
    <property type="term" value="F:hydrolase activity, acting on carbon-nitrogen (but not peptide) bonds, in linear amides"/>
    <property type="evidence" value="ECO:0007669"/>
    <property type="project" value="UniProtKB-UniRule"/>
</dbReference>
<dbReference type="InterPro" id="IPR052373">
    <property type="entry name" value="Gamma-glu_amide_hydrolase"/>
</dbReference>
<dbReference type="CDD" id="cd01908">
    <property type="entry name" value="YafJ"/>
    <property type="match status" value="1"/>
</dbReference>
<dbReference type="PANTHER" id="PTHR43187">
    <property type="entry name" value="GLUTAMINE AMIDOTRANSFERASE DUG3-RELATED"/>
    <property type="match status" value="1"/>
</dbReference>
<evidence type="ECO:0000259" key="2">
    <source>
        <dbReference type="PROSITE" id="PS51278"/>
    </source>
</evidence>
<dbReference type="Gene3D" id="3.60.20.10">
    <property type="entry name" value="Glutamine Phosphoribosylpyrophosphate, subunit 1, domain 1"/>
    <property type="match status" value="1"/>
</dbReference>
<dbReference type="HAMAP" id="MF_02036">
    <property type="entry name" value="EgtC"/>
    <property type="match status" value="1"/>
</dbReference>
<comment type="caution">
    <text evidence="3">The sequence shown here is derived from an EMBL/GenBank/DDBJ whole genome shotgun (WGS) entry which is preliminary data.</text>
</comment>
<sequence length="311" mass="33640">MCRHLGYLGPPVPVGEMLTRGTHSLRTQSWAPREMRGGGTINADGFGVAWWVPEFVLPDEGTGVGDGRVAGRIGGRAPITLRASRYRNPAPIWTDPAVDEVLPQLRSRAVLAAVRSATVGMPVERTACAPYTHGRWAFSHNGVVPEWRRVLAEVAAESGAPALLDAESHTDSAVLWVILRELLEAPDASRNGSADGYAVADTAESWTRVESAREDRERPARILSRLASAVLARAPRARLNLLLGDGETLWATTAYHSLSVLVTDEAAVVASEPYDDDPRWQPVADRQLVTAQPGHLSVVPLESVESERARS</sequence>
<feature type="domain" description="Glutamine amidotransferase type-2" evidence="2">
    <location>
        <begin position="2"/>
        <end position="302"/>
    </location>
</feature>
<name>A0A7W9PB47_9NOCA</name>